<accession>A0ACB8SAQ4</accession>
<dbReference type="Proteomes" id="UP000814033">
    <property type="component" value="Unassembled WGS sequence"/>
</dbReference>
<proteinExistence type="predicted"/>
<dbReference type="EMBL" id="MU275841">
    <property type="protein sequence ID" value="KAI0053226.1"/>
    <property type="molecule type" value="Genomic_DNA"/>
</dbReference>
<keyword evidence="2" id="KW-1185">Reference proteome</keyword>
<evidence type="ECO:0000313" key="2">
    <source>
        <dbReference type="Proteomes" id="UP000814033"/>
    </source>
</evidence>
<reference evidence="1" key="2">
    <citation type="journal article" date="2022" name="New Phytol.">
        <title>Evolutionary transition to the ectomycorrhizal habit in the genomes of a hyperdiverse lineage of mushroom-forming fungi.</title>
        <authorList>
            <person name="Looney B."/>
            <person name="Miyauchi S."/>
            <person name="Morin E."/>
            <person name="Drula E."/>
            <person name="Courty P.E."/>
            <person name="Kohler A."/>
            <person name="Kuo A."/>
            <person name="LaButti K."/>
            <person name="Pangilinan J."/>
            <person name="Lipzen A."/>
            <person name="Riley R."/>
            <person name="Andreopoulos W."/>
            <person name="He G."/>
            <person name="Johnson J."/>
            <person name="Nolan M."/>
            <person name="Tritt A."/>
            <person name="Barry K.W."/>
            <person name="Grigoriev I.V."/>
            <person name="Nagy L.G."/>
            <person name="Hibbett D."/>
            <person name="Henrissat B."/>
            <person name="Matheny P.B."/>
            <person name="Labbe J."/>
            <person name="Martin F.M."/>
        </authorList>
    </citation>
    <scope>NUCLEOTIDE SEQUENCE</scope>
    <source>
        <strain evidence="1">FP105234-sp</strain>
    </source>
</reference>
<evidence type="ECO:0000313" key="1">
    <source>
        <dbReference type="EMBL" id="KAI0053226.1"/>
    </source>
</evidence>
<gene>
    <name evidence="1" type="ORF">FA95DRAFT_1552735</name>
</gene>
<organism evidence="1 2">
    <name type="scientific">Auriscalpium vulgare</name>
    <dbReference type="NCBI Taxonomy" id="40419"/>
    <lineage>
        <taxon>Eukaryota</taxon>
        <taxon>Fungi</taxon>
        <taxon>Dikarya</taxon>
        <taxon>Basidiomycota</taxon>
        <taxon>Agaricomycotina</taxon>
        <taxon>Agaricomycetes</taxon>
        <taxon>Russulales</taxon>
        <taxon>Auriscalpiaceae</taxon>
        <taxon>Auriscalpium</taxon>
    </lineage>
</organism>
<protein>
    <submittedName>
        <fullName evidence="1">Uncharacterized protein</fullName>
    </submittedName>
</protein>
<sequence length="314" mass="34801">MSLVTKENAHLRPQWHVTALGRLIRPVRIRPDRPLDPPLETAVSKAKTKLGKDGKPMKVRERKRKREPPVRARRRTIDPLKWGSTHVQGVFLEGSMLGADGIARERVESSVEEESDGEEESDEEVLANETSVEDKEEDMLPEELTETPTTVPTESPSLIPSTPFPTLSSSVRQASALQSAPAASDLAEEKSRTLGLLQSIFGDADDDWGGVESVASDVDMDDLHEQPTTGGPADDWDVEFVPREKANVQPSRAVPDSEQEEDASEESDDDERVREEAVTAPTQTTKLKDLFKPQEDQGTPLLKRYYLLIDTNAT</sequence>
<reference evidence="1" key="1">
    <citation type="submission" date="2021-02" db="EMBL/GenBank/DDBJ databases">
        <authorList>
            <consortium name="DOE Joint Genome Institute"/>
            <person name="Ahrendt S."/>
            <person name="Looney B.P."/>
            <person name="Miyauchi S."/>
            <person name="Morin E."/>
            <person name="Drula E."/>
            <person name="Courty P.E."/>
            <person name="Chicoki N."/>
            <person name="Fauchery L."/>
            <person name="Kohler A."/>
            <person name="Kuo A."/>
            <person name="Labutti K."/>
            <person name="Pangilinan J."/>
            <person name="Lipzen A."/>
            <person name="Riley R."/>
            <person name="Andreopoulos W."/>
            <person name="He G."/>
            <person name="Johnson J."/>
            <person name="Barry K.W."/>
            <person name="Grigoriev I.V."/>
            <person name="Nagy L."/>
            <person name="Hibbett D."/>
            <person name="Henrissat B."/>
            <person name="Matheny P.B."/>
            <person name="Labbe J."/>
            <person name="Martin F."/>
        </authorList>
    </citation>
    <scope>NUCLEOTIDE SEQUENCE</scope>
    <source>
        <strain evidence="1">FP105234-sp</strain>
    </source>
</reference>
<comment type="caution">
    <text evidence="1">The sequence shown here is derived from an EMBL/GenBank/DDBJ whole genome shotgun (WGS) entry which is preliminary data.</text>
</comment>
<name>A0ACB8SAQ4_9AGAM</name>